<dbReference type="PRINTS" id="PR00344">
    <property type="entry name" value="BCTRLSENSOR"/>
</dbReference>
<keyword evidence="6 13" id="KW-0812">Transmembrane</keyword>
<dbReference type="RefSeq" id="WP_051528909.1">
    <property type="nucleotide sequence ID" value="NZ_CP028519.1"/>
</dbReference>
<evidence type="ECO:0000256" key="11">
    <source>
        <dbReference type="ARBA" id="ARBA00023012"/>
    </source>
</evidence>
<dbReference type="EC" id="2.7.13.3" evidence="3"/>
<dbReference type="InterPro" id="IPR005467">
    <property type="entry name" value="His_kinase_dom"/>
</dbReference>
<dbReference type="Pfam" id="PF08521">
    <property type="entry name" value="2CSK_N"/>
    <property type="match status" value="1"/>
</dbReference>
<dbReference type="SUPFAM" id="SSF55874">
    <property type="entry name" value="ATPase domain of HSP90 chaperone/DNA topoisomerase II/histidine kinase"/>
    <property type="match status" value="1"/>
</dbReference>
<evidence type="ECO:0000256" key="4">
    <source>
        <dbReference type="ARBA" id="ARBA00022553"/>
    </source>
</evidence>
<evidence type="ECO:0000256" key="1">
    <source>
        <dbReference type="ARBA" id="ARBA00000085"/>
    </source>
</evidence>
<comment type="subcellular location">
    <subcellularLocation>
        <location evidence="2">Membrane</location>
        <topology evidence="2">Multi-pass membrane protein</topology>
    </subcellularLocation>
</comment>
<protein>
    <recommendedName>
        <fullName evidence="3">histidine kinase</fullName>
        <ecNumber evidence="3">2.7.13.3</ecNumber>
    </recommendedName>
</protein>
<keyword evidence="5" id="KW-0808">Transferase</keyword>
<dbReference type="SUPFAM" id="SSF47384">
    <property type="entry name" value="Homodimeric domain of signal transducing histidine kinase"/>
    <property type="match status" value="1"/>
</dbReference>
<evidence type="ECO:0000313" key="16">
    <source>
        <dbReference type="EMBL" id="AVY94190.1"/>
    </source>
</evidence>
<dbReference type="InterPro" id="IPR050428">
    <property type="entry name" value="TCS_sensor_his_kinase"/>
</dbReference>
<dbReference type="InterPro" id="IPR036890">
    <property type="entry name" value="HATPase_C_sf"/>
</dbReference>
<sequence>MKVGRLRGVPSLKRRLLTAFLILLPAAWMVSAVINYRAASLAVNELFDTEQAFFAQILASVNLEARAQGYKIRPTLPRTLHELFDDGDEEEMDADIAFQLRNGAGEIIIADINQTELPFSRDYKGFYNVRIDNREWRLFYLHDRNNDAFALVGQRMKTRNKLVSRLVLGQMMPWLMALPALLVLMWWGVRRSLRPVDRLARDVRERAPDNLAPIAAPVPAEVGPLVVALNRLFARLETTLANERRFTADAAHELRTPLAALRVQLEVAMMAGDDASRRRALAKVMSGIDRATRLIEQLLTLARLDHLAAADRRPADLALCARRAVVLCADAADTRAITLTAPAEGVIWPLAGDEGMLEILLRNLIDNAIRYTPPGGEVWVECDAAALSVCDNGPGVAPEWLERVKERFSRPEGQQASGSGLGLSIAERIAELHGLKLTLDNRPGGGFIARLSRVG</sequence>
<dbReference type="Gene3D" id="3.30.565.10">
    <property type="entry name" value="Histidine kinase-like ATPase, C-terminal domain"/>
    <property type="match status" value="1"/>
</dbReference>
<dbReference type="Pfam" id="PF00512">
    <property type="entry name" value="HisKA"/>
    <property type="match status" value="1"/>
</dbReference>
<dbReference type="InterPro" id="IPR013727">
    <property type="entry name" value="2CSK_N"/>
</dbReference>
<feature type="domain" description="HAMP" evidence="15">
    <location>
        <begin position="190"/>
        <end position="241"/>
    </location>
</feature>
<comment type="catalytic activity">
    <reaction evidence="1">
        <text>ATP + protein L-histidine = ADP + protein N-phospho-L-histidine.</text>
        <dbReference type="EC" id="2.7.13.3"/>
    </reaction>
</comment>
<evidence type="ECO:0000256" key="5">
    <source>
        <dbReference type="ARBA" id="ARBA00022679"/>
    </source>
</evidence>
<reference evidence="16 17" key="1">
    <citation type="submission" date="2018-04" db="EMBL/GenBank/DDBJ databases">
        <title>Denitrifier Microvirgula.</title>
        <authorList>
            <person name="Anderson E."/>
            <person name="Jang J."/>
            <person name="Ishii S."/>
        </authorList>
    </citation>
    <scope>NUCLEOTIDE SEQUENCE [LARGE SCALE GENOMIC DNA]</scope>
    <source>
        <strain evidence="16 17">BE2.4</strain>
    </source>
</reference>
<keyword evidence="10 13" id="KW-1133">Transmembrane helix</keyword>
<dbReference type="AlphaFoldDB" id="A0A2S0P9X5"/>
<evidence type="ECO:0000256" key="13">
    <source>
        <dbReference type="SAM" id="Phobius"/>
    </source>
</evidence>
<evidence type="ECO:0000256" key="9">
    <source>
        <dbReference type="ARBA" id="ARBA00022840"/>
    </source>
</evidence>
<keyword evidence="4" id="KW-0597">Phosphoprotein</keyword>
<dbReference type="Gene3D" id="1.10.287.130">
    <property type="match status" value="1"/>
</dbReference>
<keyword evidence="11" id="KW-0902">Two-component regulatory system</keyword>
<evidence type="ECO:0000256" key="6">
    <source>
        <dbReference type="ARBA" id="ARBA00022692"/>
    </source>
</evidence>
<dbReference type="Gene3D" id="1.20.5.1040">
    <property type="entry name" value="Sensor protein qsec"/>
    <property type="match status" value="2"/>
</dbReference>
<dbReference type="Pfam" id="PF02518">
    <property type="entry name" value="HATPase_c"/>
    <property type="match status" value="1"/>
</dbReference>
<dbReference type="GO" id="GO:0005524">
    <property type="term" value="F:ATP binding"/>
    <property type="evidence" value="ECO:0007669"/>
    <property type="project" value="UniProtKB-KW"/>
</dbReference>
<feature type="transmembrane region" description="Helical" evidence="13">
    <location>
        <begin position="171"/>
        <end position="189"/>
    </location>
</feature>
<organism evidence="16 17">
    <name type="scientific">Microvirgula aerodenitrificans</name>
    <dbReference type="NCBI Taxonomy" id="57480"/>
    <lineage>
        <taxon>Bacteria</taxon>
        <taxon>Pseudomonadati</taxon>
        <taxon>Pseudomonadota</taxon>
        <taxon>Betaproteobacteria</taxon>
        <taxon>Neisseriales</taxon>
        <taxon>Aquaspirillaceae</taxon>
        <taxon>Microvirgula</taxon>
    </lineage>
</organism>
<keyword evidence="12 13" id="KW-0472">Membrane</keyword>
<evidence type="ECO:0000256" key="10">
    <source>
        <dbReference type="ARBA" id="ARBA00022989"/>
    </source>
</evidence>
<dbReference type="GO" id="GO:0000155">
    <property type="term" value="F:phosphorelay sensor kinase activity"/>
    <property type="evidence" value="ECO:0007669"/>
    <property type="project" value="InterPro"/>
</dbReference>
<evidence type="ECO:0000259" key="14">
    <source>
        <dbReference type="PROSITE" id="PS50109"/>
    </source>
</evidence>
<dbReference type="GO" id="GO:0005886">
    <property type="term" value="C:plasma membrane"/>
    <property type="evidence" value="ECO:0007669"/>
    <property type="project" value="TreeGrafter"/>
</dbReference>
<dbReference type="PANTHER" id="PTHR45436">
    <property type="entry name" value="SENSOR HISTIDINE KINASE YKOH"/>
    <property type="match status" value="1"/>
</dbReference>
<dbReference type="STRING" id="1122240.GCA_000620105_02565"/>
<dbReference type="InterPro" id="IPR003661">
    <property type="entry name" value="HisK_dim/P_dom"/>
</dbReference>
<feature type="domain" description="Histidine kinase" evidence="14">
    <location>
        <begin position="249"/>
        <end position="455"/>
    </location>
</feature>
<dbReference type="InterPro" id="IPR003594">
    <property type="entry name" value="HATPase_dom"/>
</dbReference>
<dbReference type="SMART" id="SM00387">
    <property type="entry name" value="HATPase_c"/>
    <property type="match status" value="1"/>
</dbReference>
<dbReference type="OrthoDB" id="8583694at2"/>
<dbReference type="SMART" id="SM00388">
    <property type="entry name" value="HisKA"/>
    <property type="match status" value="1"/>
</dbReference>
<dbReference type="Proteomes" id="UP000244173">
    <property type="component" value="Chromosome"/>
</dbReference>
<dbReference type="KEGG" id="maer:DAI18_09160"/>
<dbReference type="PROSITE" id="PS50109">
    <property type="entry name" value="HIS_KIN"/>
    <property type="match status" value="1"/>
</dbReference>
<evidence type="ECO:0000256" key="2">
    <source>
        <dbReference type="ARBA" id="ARBA00004141"/>
    </source>
</evidence>
<evidence type="ECO:0000259" key="15">
    <source>
        <dbReference type="PROSITE" id="PS50885"/>
    </source>
</evidence>
<evidence type="ECO:0000256" key="7">
    <source>
        <dbReference type="ARBA" id="ARBA00022741"/>
    </source>
</evidence>
<dbReference type="InterPro" id="IPR036097">
    <property type="entry name" value="HisK_dim/P_sf"/>
</dbReference>
<dbReference type="PROSITE" id="PS50885">
    <property type="entry name" value="HAMP"/>
    <property type="match status" value="1"/>
</dbReference>
<evidence type="ECO:0000256" key="12">
    <source>
        <dbReference type="ARBA" id="ARBA00023136"/>
    </source>
</evidence>
<keyword evidence="8" id="KW-0418">Kinase</keyword>
<dbReference type="EMBL" id="CP028519">
    <property type="protein sequence ID" value="AVY94190.1"/>
    <property type="molecule type" value="Genomic_DNA"/>
</dbReference>
<evidence type="ECO:0000256" key="3">
    <source>
        <dbReference type="ARBA" id="ARBA00012438"/>
    </source>
</evidence>
<keyword evidence="9" id="KW-0067">ATP-binding</keyword>
<evidence type="ECO:0000313" key="17">
    <source>
        <dbReference type="Proteomes" id="UP000244173"/>
    </source>
</evidence>
<dbReference type="PANTHER" id="PTHR45436:SF14">
    <property type="entry name" value="SENSOR PROTEIN QSEC"/>
    <property type="match status" value="1"/>
</dbReference>
<dbReference type="InterPro" id="IPR004358">
    <property type="entry name" value="Sig_transdc_His_kin-like_C"/>
</dbReference>
<dbReference type="CDD" id="cd00082">
    <property type="entry name" value="HisKA"/>
    <property type="match status" value="1"/>
</dbReference>
<dbReference type="InterPro" id="IPR003660">
    <property type="entry name" value="HAMP_dom"/>
</dbReference>
<accession>A0A2S0P9X5</accession>
<dbReference type="FunFam" id="1.10.287.130:FF:000035">
    <property type="entry name" value="Two-component sensor histidine kinase"/>
    <property type="match status" value="1"/>
</dbReference>
<keyword evidence="17" id="KW-1185">Reference proteome</keyword>
<evidence type="ECO:0000256" key="8">
    <source>
        <dbReference type="ARBA" id="ARBA00022777"/>
    </source>
</evidence>
<gene>
    <name evidence="16" type="ORF">DAI18_09160</name>
</gene>
<name>A0A2S0P9X5_9NEIS</name>
<keyword evidence="7" id="KW-0547">Nucleotide-binding</keyword>
<proteinExistence type="predicted"/>